<dbReference type="OrthoDB" id="126000at2759"/>
<name>A0A225WMI5_9STRA</name>
<dbReference type="Proteomes" id="UP000198211">
    <property type="component" value="Unassembled WGS sequence"/>
</dbReference>
<proteinExistence type="predicted"/>
<sequence>MSDSELKKVHLSCDDYKIIVTWMEVEANFAAIHGTGGRLAIGGKPKIKTIDVFTALQRLPRT</sequence>
<keyword evidence="2" id="KW-1185">Reference proteome</keyword>
<dbReference type="EMBL" id="NBNE01000602">
    <property type="protein sequence ID" value="OWZ18349.1"/>
    <property type="molecule type" value="Genomic_DNA"/>
</dbReference>
<organism evidence="1 2">
    <name type="scientific">Phytophthora megakarya</name>
    <dbReference type="NCBI Taxonomy" id="4795"/>
    <lineage>
        <taxon>Eukaryota</taxon>
        <taxon>Sar</taxon>
        <taxon>Stramenopiles</taxon>
        <taxon>Oomycota</taxon>
        <taxon>Peronosporomycetes</taxon>
        <taxon>Peronosporales</taxon>
        <taxon>Peronosporaceae</taxon>
        <taxon>Phytophthora</taxon>
    </lineage>
</organism>
<evidence type="ECO:0000313" key="1">
    <source>
        <dbReference type="EMBL" id="OWZ18349.1"/>
    </source>
</evidence>
<evidence type="ECO:0000313" key="2">
    <source>
        <dbReference type="Proteomes" id="UP000198211"/>
    </source>
</evidence>
<accession>A0A225WMI5</accession>
<protein>
    <submittedName>
        <fullName evidence="1">Uncharacterized protein</fullName>
    </submittedName>
</protein>
<dbReference type="AlphaFoldDB" id="A0A225WMI5"/>
<comment type="caution">
    <text evidence="1">The sequence shown here is derived from an EMBL/GenBank/DDBJ whole genome shotgun (WGS) entry which is preliminary data.</text>
</comment>
<gene>
    <name evidence="1" type="ORF">PHMEG_0007584</name>
</gene>
<reference evidence="2" key="1">
    <citation type="submission" date="2017-03" db="EMBL/GenBank/DDBJ databases">
        <title>Phytopthora megakarya and P. palmivora, two closely related causual agents of cacao black pod achieved similar genome size and gene model numbers by different mechanisms.</title>
        <authorList>
            <person name="Ali S."/>
            <person name="Shao J."/>
            <person name="Larry D.J."/>
            <person name="Kronmiller B."/>
            <person name="Shen D."/>
            <person name="Strem M.D."/>
            <person name="Melnick R.L."/>
            <person name="Guiltinan M.J."/>
            <person name="Tyler B.M."/>
            <person name="Meinhardt L.W."/>
            <person name="Bailey B.A."/>
        </authorList>
    </citation>
    <scope>NUCLEOTIDE SEQUENCE [LARGE SCALE GENOMIC DNA]</scope>
    <source>
        <strain evidence="2">zdho120</strain>
    </source>
</reference>